<comment type="caution">
    <text evidence="4">The sequence shown here is derived from an EMBL/GenBank/DDBJ whole genome shotgun (WGS) entry which is preliminary data.</text>
</comment>
<dbReference type="CDD" id="cd01450">
    <property type="entry name" value="vWFA_subfamily_ECM"/>
    <property type="match status" value="2"/>
</dbReference>
<dbReference type="InterPro" id="IPR036465">
    <property type="entry name" value="vWFA_dom_sf"/>
</dbReference>
<dbReference type="SMART" id="SM00327">
    <property type="entry name" value="VWA"/>
    <property type="match status" value="4"/>
</dbReference>
<gene>
    <name evidence="4" type="primary">col6a6_7</name>
    <name evidence="4" type="ORF">OS493_013856</name>
</gene>
<dbReference type="EMBL" id="MU825879">
    <property type="protein sequence ID" value="KAJ7385822.1"/>
    <property type="molecule type" value="Genomic_DNA"/>
</dbReference>
<dbReference type="PROSITE" id="PS50234">
    <property type="entry name" value="VWFA"/>
    <property type="match status" value="4"/>
</dbReference>
<dbReference type="SUPFAM" id="SSF56436">
    <property type="entry name" value="C-type lectin-like"/>
    <property type="match status" value="1"/>
</dbReference>
<dbReference type="Proteomes" id="UP001163046">
    <property type="component" value="Unassembled WGS sequence"/>
</dbReference>
<evidence type="ECO:0000313" key="5">
    <source>
        <dbReference type="Proteomes" id="UP001163046"/>
    </source>
</evidence>
<dbReference type="PANTHER" id="PTHR24020">
    <property type="entry name" value="COLLAGEN ALPHA"/>
    <property type="match status" value="1"/>
</dbReference>
<organism evidence="4 5">
    <name type="scientific">Desmophyllum pertusum</name>
    <dbReference type="NCBI Taxonomy" id="174260"/>
    <lineage>
        <taxon>Eukaryota</taxon>
        <taxon>Metazoa</taxon>
        <taxon>Cnidaria</taxon>
        <taxon>Anthozoa</taxon>
        <taxon>Hexacorallia</taxon>
        <taxon>Scleractinia</taxon>
        <taxon>Caryophylliina</taxon>
        <taxon>Caryophylliidae</taxon>
        <taxon>Desmophyllum</taxon>
    </lineage>
</organism>
<sequence>MNFKLPFLLVWNVLIFCHCPTSVLGIKRARKEKDGPTANFTIKFSHVIHNNAHTEKRNEHHSRIEHHSQTSSNTKIRVARHQVAKPFVRSSIKACKTQVDLGFLIDGSGSINKYGAGNFIKCKEFVKSLTRAFVISPTDTRVGAILFSTRSELQFDFKEYETQSDVEAAIGRIKYPGHKTKTGVALKMAADKLFNDVRQGVPRVLVVLTDGAAGDDVKQPSQELRNTGVIIISVGLGTLERLNKFRNQLTAMASDPKQEHVFTADFPQMQTIITAIQDKLCKAAAKAVAEGTTSGPVVISAQTQGGAGCDLAIIVDASKSIRGGAYFQLVMNFVTNLFHSFSFTLGGRVRYGLAVFGNRVKVVFGFNQYTSIYDVDAEIARVTMSGGSCNAGAALLECKKSLFVGDGGGRRRVLLVLMAGQSNDDVSDVATSLTTAGVKIIAVGMGGSFVQARHSAMAYYSSSFILSPASFSGLAGIRGSVSSLISQAGGISIRASAAQIGGGCDLAFMVDSSLWITATQFRLAMNFVTSIFHSFSRGNGVRYGLVIFGSRVEVVFGFSQYTSISDVDSAVANTQYIGGSCNGRAALSQCQSALFSSNAAGRARVLIVLMAGKSNEDITAAAGSLKTAGVKIIAIGMGSSFDNSQLSAMAFSSTYVLTAYSFQSFDSKSLSTLVSQAGGISSISGSALAPGGACKTQVDLGFLIDGSGSINYYGAGNFQKCLAFVKSLTRAFVISPTDTRVGAIVFSYRSEVKFNFNRFNTQSSLESAIDRIAYPGYCTYAGRGLKMAGESLFNDFRKGIPRVLVVITDGFSSDDVVKPSAELRNAGIIILTVGVGTHYNKAQLNVMASTPQEEHVFTVDFPQMPNIVIAMQGKFCKDAAKAVTQGTRAGDKCFANSCYMFIKSGKSWTDNQNSCKDKGGDLVSMETEEEWKYVNSQIQSITLASLNEWHIGLKKVGQHWMWVSGKPLTIVKWQKKRAIW</sequence>
<dbReference type="InterPro" id="IPR050525">
    <property type="entry name" value="ECM_Assembly_Org"/>
</dbReference>
<dbReference type="InterPro" id="IPR016186">
    <property type="entry name" value="C-type_lectin-like/link_sf"/>
</dbReference>
<feature type="domain" description="VWFA" evidence="3">
    <location>
        <begin position="699"/>
        <end position="860"/>
    </location>
</feature>
<feature type="signal peptide" evidence="1">
    <location>
        <begin position="1"/>
        <end position="25"/>
    </location>
</feature>
<feature type="domain" description="C-type lectin" evidence="2">
    <location>
        <begin position="894"/>
        <end position="973"/>
    </location>
</feature>
<dbReference type="Pfam" id="PF00092">
    <property type="entry name" value="VWA"/>
    <property type="match status" value="4"/>
</dbReference>
<feature type="domain" description="VWFA" evidence="3">
    <location>
        <begin position="505"/>
        <end position="677"/>
    </location>
</feature>
<evidence type="ECO:0000256" key="1">
    <source>
        <dbReference type="SAM" id="SignalP"/>
    </source>
</evidence>
<feature type="domain" description="VWFA" evidence="3">
    <location>
        <begin position="310"/>
        <end position="481"/>
    </location>
</feature>
<feature type="chain" id="PRO_5040996431" evidence="1">
    <location>
        <begin position="26"/>
        <end position="980"/>
    </location>
</feature>
<dbReference type="CDD" id="cd00037">
    <property type="entry name" value="CLECT"/>
    <property type="match status" value="1"/>
</dbReference>
<protein>
    <submittedName>
        <fullName evidence="4">von Willebrand factor type A domain</fullName>
    </submittedName>
</protein>
<dbReference type="PROSITE" id="PS50041">
    <property type="entry name" value="C_TYPE_LECTIN_2"/>
    <property type="match status" value="1"/>
</dbReference>
<dbReference type="InterPro" id="IPR002035">
    <property type="entry name" value="VWF_A"/>
</dbReference>
<dbReference type="Gene3D" id="3.40.50.410">
    <property type="entry name" value="von Willebrand factor, type A domain"/>
    <property type="match status" value="4"/>
</dbReference>
<dbReference type="Gene3D" id="3.10.100.10">
    <property type="entry name" value="Mannose-Binding Protein A, subunit A"/>
    <property type="match status" value="1"/>
</dbReference>
<proteinExistence type="predicted"/>
<dbReference type="PANTHER" id="PTHR24020:SF20">
    <property type="entry name" value="PH DOMAIN-CONTAINING PROTEIN"/>
    <property type="match status" value="1"/>
</dbReference>
<dbReference type="OrthoDB" id="6132182at2759"/>
<evidence type="ECO:0000259" key="3">
    <source>
        <dbReference type="PROSITE" id="PS50234"/>
    </source>
</evidence>
<dbReference type="InterPro" id="IPR016187">
    <property type="entry name" value="CTDL_fold"/>
</dbReference>
<dbReference type="AlphaFoldDB" id="A0A9W9ZPZ8"/>
<dbReference type="SUPFAM" id="SSF53300">
    <property type="entry name" value="vWA-like"/>
    <property type="match status" value="4"/>
</dbReference>
<dbReference type="Pfam" id="PF00059">
    <property type="entry name" value="Lectin_C"/>
    <property type="match status" value="1"/>
</dbReference>
<evidence type="ECO:0000313" key="4">
    <source>
        <dbReference type="EMBL" id="KAJ7385822.1"/>
    </source>
</evidence>
<reference evidence="4" key="1">
    <citation type="submission" date="2023-01" db="EMBL/GenBank/DDBJ databases">
        <title>Genome assembly of the deep-sea coral Lophelia pertusa.</title>
        <authorList>
            <person name="Herrera S."/>
            <person name="Cordes E."/>
        </authorList>
    </citation>
    <scope>NUCLEOTIDE SEQUENCE</scope>
    <source>
        <strain evidence="4">USNM1676648</strain>
        <tissue evidence="4">Polyp</tissue>
    </source>
</reference>
<name>A0A9W9ZPZ8_9CNID</name>
<feature type="domain" description="VWFA" evidence="3">
    <location>
        <begin position="100"/>
        <end position="280"/>
    </location>
</feature>
<dbReference type="CDD" id="cd01472">
    <property type="entry name" value="vWA_collagen"/>
    <property type="match status" value="1"/>
</dbReference>
<accession>A0A9W9ZPZ8</accession>
<dbReference type="InterPro" id="IPR001304">
    <property type="entry name" value="C-type_lectin-like"/>
</dbReference>
<keyword evidence="1" id="KW-0732">Signal</keyword>
<dbReference type="PRINTS" id="PR00453">
    <property type="entry name" value="VWFADOMAIN"/>
</dbReference>
<evidence type="ECO:0000259" key="2">
    <source>
        <dbReference type="PROSITE" id="PS50041"/>
    </source>
</evidence>
<keyword evidence="5" id="KW-1185">Reference proteome</keyword>